<evidence type="ECO:0008006" key="4">
    <source>
        <dbReference type="Google" id="ProtNLM"/>
    </source>
</evidence>
<organism evidence="2 3">
    <name type="scientific">Nitrosomonas marina</name>
    <dbReference type="NCBI Taxonomy" id="917"/>
    <lineage>
        <taxon>Bacteria</taxon>
        <taxon>Pseudomonadati</taxon>
        <taxon>Pseudomonadota</taxon>
        <taxon>Betaproteobacteria</taxon>
        <taxon>Nitrosomonadales</taxon>
        <taxon>Nitrosomonadaceae</taxon>
        <taxon>Nitrosomonas</taxon>
    </lineage>
</organism>
<sequence length="243" mass="27697">MLKKMNFLVATLVLTLVLSNSVIADDVVEDFQTWGNITATGTFSAINPKLKWWMEGQGRFGNDTSRFSQGIIRPGVGYALNDKTSVWFGYAWIPTSRPFAASSPFNEHRIWQQLLWSDTFSFGTITSRTRLEQRFFDFDQPGNTADGHGHRFRQFLKLTVPMPSISPNLSLAIWDEIFVNMNNVDTGAKAGFNQNRIFGGLAYRFNKFTVGEIGYLNQYFNRPSSPRPDQMQHILAVNLFLNF</sequence>
<dbReference type="OrthoDB" id="5381041at2"/>
<proteinExistence type="predicted"/>
<dbReference type="AlphaFoldDB" id="A0A1H8FQH5"/>
<name>A0A1H8FQH5_9PROT</name>
<evidence type="ECO:0000313" key="2">
    <source>
        <dbReference type="EMBL" id="SEN33963.1"/>
    </source>
</evidence>
<gene>
    <name evidence="2" type="ORF">SAMN05216325_11435</name>
</gene>
<protein>
    <recommendedName>
        <fullName evidence="4">DUF2490 domain-containing protein</fullName>
    </recommendedName>
</protein>
<feature type="signal peptide" evidence="1">
    <location>
        <begin position="1"/>
        <end position="24"/>
    </location>
</feature>
<dbReference type="EMBL" id="FOCP01000014">
    <property type="protein sequence ID" value="SEN33963.1"/>
    <property type="molecule type" value="Genomic_DNA"/>
</dbReference>
<dbReference type="InterPro" id="IPR019619">
    <property type="entry name" value="DUF2490"/>
</dbReference>
<accession>A0A1H8FQH5</accession>
<dbReference type="Pfam" id="PF10677">
    <property type="entry name" value="DUF2490"/>
    <property type="match status" value="1"/>
</dbReference>
<keyword evidence="1" id="KW-0732">Signal</keyword>
<reference evidence="2 3" key="1">
    <citation type="submission" date="2016-10" db="EMBL/GenBank/DDBJ databases">
        <authorList>
            <person name="de Groot N.N."/>
        </authorList>
    </citation>
    <scope>NUCLEOTIDE SEQUENCE [LARGE SCALE GENOMIC DNA]</scope>
    <source>
        <strain evidence="2 3">Nm22</strain>
    </source>
</reference>
<dbReference type="Proteomes" id="UP000199459">
    <property type="component" value="Unassembled WGS sequence"/>
</dbReference>
<evidence type="ECO:0000256" key="1">
    <source>
        <dbReference type="SAM" id="SignalP"/>
    </source>
</evidence>
<evidence type="ECO:0000313" key="3">
    <source>
        <dbReference type="Proteomes" id="UP000199459"/>
    </source>
</evidence>
<feature type="chain" id="PRO_5011451702" description="DUF2490 domain-containing protein" evidence="1">
    <location>
        <begin position="25"/>
        <end position="243"/>
    </location>
</feature>